<sequence length="229" mass="25338">MPATTVDSLELGGVGKADLGRDVTHGHVVTSQDGPPVEDTTKRKRARLSTGEDHVAGSQVAGAPPSDRAMHEHIDQLEERDPYVMHLQMQRLDSATVSLVATMNTAASANFISRELIKQLSREDEVYKGSKEVWGEMDGTKLVTEDLIEVEFTMGWAGSKFVEIFDVLDHTTDDIVLKIHALMRAHALTVDPAYTNPQDERFELVTRPAPTEHELMKTVFKPSAMGMTR</sequence>
<gene>
    <name evidence="2" type="ORF">B0A49_11822</name>
</gene>
<keyword evidence="3" id="KW-1185">Reference proteome</keyword>
<dbReference type="Proteomes" id="UP000308768">
    <property type="component" value="Unassembled WGS sequence"/>
</dbReference>
<evidence type="ECO:0000256" key="1">
    <source>
        <dbReference type="SAM" id="MobiDB-lite"/>
    </source>
</evidence>
<proteinExistence type="predicted"/>
<protein>
    <submittedName>
        <fullName evidence="2">Uncharacterized protein</fullName>
    </submittedName>
</protein>
<organism evidence="2 3">
    <name type="scientific">Cryomyces minteri</name>
    <dbReference type="NCBI Taxonomy" id="331657"/>
    <lineage>
        <taxon>Eukaryota</taxon>
        <taxon>Fungi</taxon>
        <taxon>Dikarya</taxon>
        <taxon>Ascomycota</taxon>
        <taxon>Pezizomycotina</taxon>
        <taxon>Dothideomycetes</taxon>
        <taxon>Dothideomycetes incertae sedis</taxon>
        <taxon>Cryomyces</taxon>
    </lineage>
</organism>
<feature type="region of interest" description="Disordered" evidence="1">
    <location>
        <begin position="14"/>
        <end position="68"/>
    </location>
</feature>
<dbReference type="EMBL" id="NAJN01002349">
    <property type="protein sequence ID" value="TKA53922.1"/>
    <property type="molecule type" value="Genomic_DNA"/>
</dbReference>
<dbReference type="AlphaFoldDB" id="A0A4U0VWW5"/>
<evidence type="ECO:0000313" key="2">
    <source>
        <dbReference type="EMBL" id="TKA53922.1"/>
    </source>
</evidence>
<reference evidence="2 3" key="1">
    <citation type="submission" date="2017-03" db="EMBL/GenBank/DDBJ databases">
        <title>Genomes of endolithic fungi from Antarctica.</title>
        <authorList>
            <person name="Coleine C."/>
            <person name="Masonjones S."/>
            <person name="Stajich J.E."/>
        </authorList>
    </citation>
    <scope>NUCLEOTIDE SEQUENCE [LARGE SCALE GENOMIC DNA]</scope>
    <source>
        <strain evidence="2 3">CCFEE 5187</strain>
    </source>
</reference>
<name>A0A4U0VWW5_9PEZI</name>
<accession>A0A4U0VWW5</accession>
<comment type="caution">
    <text evidence="2">The sequence shown here is derived from an EMBL/GenBank/DDBJ whole genome shotgun (WGS) entry which is preliminary data.</text>
</comment>
<evidence type="ECO:0000313" key="3">
    <source>
        <dbReference type="Proteomes" id="UP000308768"/>
    </source>
</evidence>